<proteinExistence type="predicted"/>
<organism evidence="1 2">
    <name type="scientific">Secundilactobacillus folii</name>
    <dbReference type="NCBI Taxonomy" id="2678357"/>
    <lineage>
        <taxon>Bacteria</taxon>
        <taxon>Bacillati</taxon>
        <taxon>Bacillota</taxon>
        <taxon>Bacilli</taxon>
        <taxon>Lactobacillales</taxon>
        <taxon>Lactobacillaceae</taxon>
        <taxon>Secundilactobacillus</taxon>
    </lineage>
</organism>
<protein>
    <submittedName>
        <fullName evidence="1">Uncharacterized protein</fullName>
    </submittedName>
</protein>
<gene>
    <name evidence="1" type="ORF">GM612_05160</name>
</gene>
<comment type="caution">
    <text evidence="1">The sequence shown here is derived from an EMBL/GenBank/DDBJ whole genome shotgun (WGS) entry which is preliminary data.</text>
</comment>
<sequence>MAKFERYHPIMTPHFTMDWLTQFKVKDINLLRRQTVPNETIIETAKYVNRQMSTVMHDQSLTWGVAEKQTDVFRGIVQLTPSSRASSSAQLTIVPMTKPDDELVNEIQTYMAGFAKNTFGSSQTELIIK</sequence>
<dbReference type="RefSeq" id="WP_155431320.1">
    <property type="nucleotide sequence ID" value="NZ_WNJO01000005.1"/>
</dbReference>
<dbReference type="EMBL" id="WNJO01000005">
    <property type="protein sequence ID" value="MTV82040.1"/>
    <property type="molecule type" value="Genomic_DNA"/>
</dbReference>
<dbReference type="Proteomes" id="UP000466388">
    <property type="component" value="Unassembled WGS sequence"/>
</dbReference>
<keyword evidence="2" id="KW-1185">Reference proteome</keyword>
<reference evidence="1 2" key="1">
    <citation type="submission" date="2019-11" db="EMBL/GenBank/DDBJ databases">
        <title>Lactobacillus sp. nov. CRM56-3, isolated from fermented tea leaves.</title>
        <authorList>
            <person name="Phuengjayaem S."/>
            <person name="Tanasupawat S."/>
        </authorList>
    </citation>
    <scope>NUCLEOTIDE SEQUENCE [LARGE SCALE GENOMIC DNA]</scope>
    <source>
        <strain evidence="1 2">CRM56-3</strain>
    </source>
</reference>
<evidence type="ECO:0000313" key="1">
    <source>
        <dbReference type="EMBL" id="MTV82040.1"/>
    </source>
</evidence>
<dbReference type="AlphaFoldDB" id="A0A7X2XV17"/>
<evidence type="ECO:0000313" key="2">
    <source>
        <dbReference type="Proteomes" id="UP000466388"/>
    </source>
</evidence>
<name>A0A7X2XV17_9LACO</name>
<accession>A0A7X2XV17</accession>